<evidence type="ECO:0000256" key="2">
    <source>
        <dbReference type="SAM" id="SignalP"/>
    </source>
</evidence>
<feature type="compositionally biased region" description="Basic residues" evidence="1">
    <location>
        <begin position="59"/>
        <end position="76"/>
    </location>
</feature>
<name>A0ABW3WUR1_9HYPH</name>
<dbReference type="EMBL" id="JBHTND010000003">
    <property type="protein sequence ID" value="MFD1300708.1"/>
    <property type="molecule type" value="Genomic_DNA"/>
</dbReference>
<feature type="compositionally biased region" description="Polar residues" evidence="1">
    <location>
        <begin position="84"/>
        <end position="94"/>
    </location>
</feature>
<evidence type="ECO:0000256" key="1">
    <source>
        <dbReference type="SAM" id="MobiDB-lite"/>
    </source>
</evidence>
<dbReference type="Proteomes" id="UP001597176">
    <property type="component" value="Unassembled WGS sequence"/>
</dbReference>
<sequence length="108" mass="11651">MDYMTKIAFALAAGTFLSALGLTAASAAPAMPTAPVIAGEALTTEVVTRGHHPGYASRGMRHRHHHHRHGMRRHRAPAAYSHGDPNSRNPQQPGYMQRKGTTSGGPRY</sequence>
<gene>
    <name evidence="3" type="ORF">ACFQ4G_03790</name>
</gene>
<keyword evidence="2" id="KW-0732">Signal</keyword>
<feature type="chain" id="PRO_5046754475" evidence="2">
    <location>
        <begin position="28"/>
        <end position="108"/>
    </location>
</feature>
<comment type="caution">
    <text evidence="3">The sequence shown here is derived from an EMBL/GenBank/DDBJ whole genome shotgun (WGS) entry which is preliminary data.</text>
</comment>
<proteinExistence type="predicted"/>
<feature type="signal peptide" evidence="2">
    <location>
        <begin position="1"/>
        <end position="27"/>
    </location>
</feature>
<accession>A0ABW3WUR1</accession>
<protein>
    <submittedName>
        <fullName evidence="3">Uncharacterized protein</fullName>
    </submittedName>
</protein>
<reference evidence="4" key="1">
    <citation type="journal article" date="2019" name="Int. J. Syst. Evol. Microbiol.">
        <title>The Global Catalogue of Microorganisms (GCM) 10K type strain sequencing project: providing services to taxonomists for standard genome sequencing and annotation.</title>
        <authorList>
            <consortium name="The Broad Institute Genomics Platform"/>
            <consortium name="The Broad Institute Genome Sequencing Center for Infectious Disease"/>
            <person name="Wu L."/>
            <person name="Ma J."/>
        </authorList>
    </citation>
    <scope>NUCLEOTIDE SEQUENCE [LARGE SCALE GENOMIC DNA]</scope>
    <source>
        <strain evidence="4">CCUG 56108</strain>
    </source>
</reference>
<evidence type="ECO:0000313" key="3">
    <source>
        <dbReference type="EMBL" id="MFD1300708.1"/>
    </source>
</evidence>
<feature type="region of interest" description="Disordered" evidence="1">
    <location>
        <begin position="49"/>
        <end position="108"/>
    </location>
</feature>
<keyword evidence="4" id="KW-1185">Reference proteome</keyword>
<evidence type="ECO:0000313" key="4">
    <source>
        <dbReference type="Proteomes" id="UP001597176"/>
    </source>
</evidence>
<dbReference type="RefSeq" id="WP_238208738.1">
    <property type="nucleotide sequence ID" value="NZ_JBHTND010000003.1"/>
</dbReference>
<organism evidence="3 4">
    <name type="scientific">Methylobacterium marchantiae</name>
    <dbReference type="NCBI Taxonomy" id="600331"/>
    <lineage>
        <taxon>Bacteria</taxon>
        <taxon>Pseudomonadati</taxon>
        <taxon>Pseudomonadota</taxon>
        <taxon>Alphaproteobacteria</taxon>
        <taxon>Hyphomicrobiales</taxon>
        <taxon>Methylobacteriaceae</taxon>
        <taxon>Methylobacterium</taxon>
    </lineage>
</organism>